<keyword evidence="3" id="KW-1133">Transmembrane helix</keyword>
<evidence type="ECO:0000256" key="1">
    <source>
        <dbReference type="PROSITE-ProRule" id="PRU00473"/>
    </source>
</evidence>
<feature type="domain" description="OmpA-like" evidence="4">
    <location>
        <begin position="327"/>
        <end position="450"/>
    </location>
</feature>
<sequence>MNSDPTSDDYEGTVIVPTPGGRASPAPGVAPAASAPAPLPPAAMSETGINPLVAAATPVLALATRLRGQTESPDPEALRERAVRAIKEFNGRAKDAGITGDTLRYANYLLCATVDDVVLNTPWGSNSSWATHNLVPIFHKEVIGGDQVFVLLDRLQQDPASRRDLLELGYLCLSLGFEGRTRITNRGQSELSSHRSKLYGTIRKLRGAFDPDLSPNWRGLDVPAVVRRRALPVWAGAVAALALVTFLFLGFSYLLNGRSDAVYAQAATLPPTGAVALDLPAPPPPPAPIIAVMPPPPDPPRPSGGERVRKFLEREIAEGLVQVTETQSEIVVRLRGQGMFASGSAALETGILPVLKRVAEAIDDEPGRVLVTGHTDNVPIQGGMKLRFPSNFHLSKARADEVLKIVAGALKDRGRITAEGRADTEPVASNATADGRSANRRIDLILMKTGASPT</sequence>
<dbReference type="InterPro" id="IPR017733">
    <property type="entry name" value="OmpA-like_dom_proteobacteria"/>
</dbReference>
<dbReference type="SUPFAM" id="SSF103088">
    <property type="entry name" value="OmpA-like"/>
    <property type="match status" value="1"/>
</dbReference>
<accession>A0ABX2T1L2</accession>
<dbReference type="Gene3D" id="1.25.40.590">
    <property type="entry name" value="Type IV / VI secretion system, DotU"/>
    <property type="match status" value="1"/>
</dbReference>
<keyword evidence="3" id="KW-0812">Transmembrane</keyword>
<feature type="region of interest" description="Disordered" evidence="2">
    <location>
        <begin position="1"/>
        <end position="35"/>
    </location>
</feature>
<dbReference type="Gene3D" id="3.30.1330.60">
    <property type="entry name" value="OmpA-like domain"/>
    <property type="match status" value="1"/>
</dbReference>
<dbReference type="NCBIfam" id="TIGR03349">
    <property type="entry name" value="IV_VI_DotU"/>
    <property type="match status" value="1"/>
</dbReference>
<protein>
    <submittedName>
        <fullName evidence="5">Type VI secretion system protein TssL</fullName>
    </submittedName>
</protein>
<dbReference type="PROSITE" id="PS51123">
    <property type="entry name" value="OMPA_2"/>
    <property type="match status" value="1"/>
</dbReference>
<evidence type="ECO:0000313" key="5">
    <source>
        <dbReference type="EMBL" id="NYZ18212.1"/>
    </source>
</evidence>
<keyword evidence="6" id="KW-1185">Reference proteome</keyword>
<evidence type="ECO:0000256" key="2">
    <source>
        <dbReference type="SAM" id="MobiDB-lite"/>
    </source>
</evidence>
<gene>
    <name evidence="5" type="primary">tssL</name>
    <name evidence="5" type="ORF">HND93_00695</name>
</gene>
<reference evidence="5 6" key="1">
    <citation type="submission" date="2020-05" db="EMBL/GenBank/DDBJ databases">
        <title>Azospirillum oleiclasticum sp. nov, a nitrogen-fixing and heavy crude oil-emulsifying bacterium isolated from the crude oil of Yumen Oilfield.</title>
        <authorList>
            <person name="Wu D."/>
            <person name="Cai M."/>
            <person name="Zhang X."/>
        </authorList>
    </citation>
    <scope>NUCLEOTIDE SEQUENCE [LARGE SCALE GENOMIC DNA]</scope>
    <source>
        <strain evidence="5 6">ROY-1-1-2</strain>
    </source>
</reference>
<name>A0ABX2T1L2_9PROT</name>
<dbReference type="NCBIfam" id="NF038228">
    <property type="entry name" value="IcmH_DotU_IVB"/>
    <property type="match status" value="1"/>
</dbReference>
<dbReference type="InterPro" id="IPR036737">
    <property type="entry name" value="OmpA-like_sf"/>
</dbReference>
<dbReference type="RefSeq" id="WP_180279975.1">
    <property type="nucleotide sequence ID" value="NZ_JABFDB010000001.1"/>
</dbReference>
<dbReference type="PANTHER" id="PTHR38033:SF1">
    <property type="entry name" value="DOTU FAMILY TYPE IV_VI SECRETION SYSTEM PROTEIN"/>
    <property type="match status" value="1"/>
</dbReference>
<dbReference type="InterPro" id="IPR017732">
    <property type="entry name" value="T4/T6SS_DotU"/>
</dbReference>
<evidence type="ECO:0000256" key="3">
    <source>
        <dbReference type="SAM" id="Phobius"/>
    </source>
</evidence>
<dbReference type="PANTHER" id="PTHR38033">
    <property type="entry name" value="MEMBRANE PROTEIN-RELATED"/>
    <property type="match status" value="1"/>
</dbReference>
<evidence type="ECO:0000259" key="4">
    <source>
        <dbReference type="PROSITE" id="PS51123"/>
    </source>
</evidence>
<dbReference type="InterPro" id="IPR038522">
    <property type="entry name" value="T4/T6SS_DotU_sf"/>
</dbReference>
<feature type="transmembrane region" description="Helical" evidence="3">
    <location>
        <begin position="233"/>
        <end position="255"/>
    </location>
</feature>
<proteinExistence type="predicted"/>
<dbReference type="CDD" id="cd07185">
    <property type="entry name" value="OmpA_C-like"/>
    <property type="match status" value="1"/>
</dbReference>
<dbReference type="Proteomes" id="UP000584642">
    <property type="component" value="Unassembled WGS sequence"/>
</dbReference>
<dbReference type="NCBIfam" id="TIGR03350">
    <property type="entry name" value="type_VI_ompA"/>
    <property type="match status" value="1"/>
</dbReference>
<feature type="compositionally biased region" description="Acidic residues" evidence="2">
    <location>
        <begin position="1"/>
        <end position="11"/>
    </location>
</feature>
<comment type="caution">
    <text evidence="5">The sequence shown here is derived from an EMBL/GenBank/DDBJ whole genome shotgun (WGS) entry which is preliminary data.</text>
</comment>
<dbReference type="EMBL" id="JABFDB010000001">
    <property type="protein sequence ID" value="NYZ18212.1"/>
    <property type="molecule type" value="Genomic_DNA"/>
</dbReference>
<dbReference type="InterPro" id="IPR006665">
    <property type="entry name" value="OmpA-like"/>
</dbReference>
<dbReference type="Pfam" id="PF09850">
    <property type="entry name" value="DotU"/>
    <property type="match status" value="1"/>
</dbReference>
<organism evidence="5 6">
    <name type="scientific">Azospirillum oleiclasticum</name>
    <dbReference type="NCBI Taxonomy" id="2735135"/>
    <lineage>
        <taxon>Bacteria</taxon>
        <taxon>Pseudomonadati</taxon>
        <taxon>Pseudomonadota</taxon>
        <taxon>Alphaproteobacteria</taxon>
        <taxon>Rhodospirillales</taxon>
        <taxon>Azospirillaceae</taxon>
        <taxon>Azospirillum</taxon>
    </lineage>
</organism>
<evidence type="ECO:0000313" key="6">
    <source>
        <dbReference type="Proteomes" id="UP000584642"/>
    </source>
</evidence>
<feature type="compositionally biased region" description="Low complexity" evidence="2">
    <location>
        <begin position="19"/>
        <end position="35"/>
    </location>
</feature>
<dbReference type="Pfam" id="PF00691">
    <property type="entry name" value="OmpA"/>
    <property type="match status" value="1"/>
</dbReference>
<keyword evidence="1 3" id="KW-0472">Membrane</keyword>